<evidence type="ECO:0000313" key="3">
    <source>
        <dbReference type="Proteomes" id="UP000076837"/>
    </source>
</evidence>
<feature type="region of interest" description="Disordered" evidence="1">
    <location>
        <begin position="1"/>
        <end position="116"/>
    </location>
</feature>
<sequence length="486" mass="55437">MAHHNRSRTPRDARSIHPLYRMRSEGQLTATKEQSLPRLRSMGQLSSPPDWPLPPIPSRSPLRPSGRNHGGIGPPFLGSRTVNMNSRFSVSRSSSSSDSTYSQDDETDTGRRFGRNTMLVQEQTDQKKIEFTLRRDSKQTPTLKDLSSILHLRGRLQEMGTTFTAEGEMLTYGNPPLNADLEQMLRLGVMYDEQWNMFFTGHEVKQDSKSNLWSDLKVLQKMLQNEGIFFGEQQKRLNYGNSHPKLIRLSDQYDVLREEWANKTMQSLHPLQRRSPTHDELPQTPTNIGWKFLFDDSDEEELARKKRRRSSRLTVVVEEPQLGNGPGPTVEERRWLGDELCSSPTGIESSHAPHDIGDKPLPPAPDTRSNTRSRGFTVGTPTLLHGSSPLQATETPSMLLRNVDLETQTTYTIGEEDSPTLGRVNRWPEQISAMAFLVEDERRRAEERQRIEMWDVGEGTTKDKKKSKGVRKWLRTVLGRKKGGEQ</sequence>
<reference evidence="2 3" key="1">
    <citation type="journal article" date="2016" name="Sci. Rep.">
        <title>Draft genome sequencing and secretome analysis of fungal phytopathogen Ascochyta rabiei provides insight into the necrotrophic effector repertoire.</title>
        <authorList>
            <person name="Verma S."/>
            <person name="Gazara R.K."/>
            <person name="Nizam S."/>
            <person name="Parween S."/>
            <person name="Chattopadhyay D."/>
            <person name="Verma P.K."/>
        </authorList>
    </citation>
    <scope>NUCLEOTIDE SEQUENCE [LARGE SCALE GENOMIC DNA]</scope>
    <source>
        <strain evidence="2 3">ArDII</strain>
    </source>
</reference>
<feature type="region of interest" description="Disordered" evidence="1">
    <location>
        <begin position="268"/>
        <end position="287"/>
    </location>
</feature>
<name>A0A163ASK8_DIDRA</name>
<feature type="compositionally biased region" description="Low complexity" evidence="1">
    <location>
        <begin position="86"/>
        <end position="102"/>
    </location>
</feature>
<comment type="caution">
    <text evidence="2">The sequence shown here is derived from an EMBL/GenBank/DDBJ whole genome shotgun (WGS) entry which is preliminary data.</text>
</comment>
<feature type="region of interest" description="Disordered" evidence="1">
    <location>
        <begin position="343"/>
        <end position="394"/>
    </location>
</feature>
<gene>
    <name evidence="2" type="ORF">ST47_g7512</name>
</gene>
<dbReference type="EMBL" id="JYNV01000247">
    <property type="protein sequence ID" value="KZM21359.1"/>
    <property type="molecule type" value="Genomic_DNA"/>
</dbReference>
<dbReference type="Proteomes" id="UP000076837">
    <property type="component" value="Unassembled WGS sequence"/>
</dbReference>
<proteinExistence type="predicted"/>
<feature type="compositionally biased region" description="Pro residues" evidence="1">
    <location>
        <begin position="49"/>
        <end position="58"/>
    </location>
</feature>
<protein>
    <submittedName>
        <fullName evidence="2">Uncharacterized protein</fullName>
    </submittedName>
</protein>
<evidence type="ECO:0000256" key="1">
    <source>
        <dbReference type="SAM" id="MobiDB-lite"/>
    </source>
</evidence>
<evidence type="ECO:0000313" key="2">
    <source>
        <dbReference type="EMBL" id="KZM21359.1"/>
    </source>
</evidence>
<dbReference type="OrthoDB" id="3770985at2759"/>
<dbReference type="AlphaFoldDB" id="A0A163ASK8"/>
<keyword evidence="3" id="KW-1185">Reference proteome</keyword>
<accession>A0A163ASK8</accession>
<organism evidence="2 3">
    <name type="scientific">Didymella rabiei</name>
    <name type="common">Chickpea ascochyta blight fungus</name>
    <name type="synonym">Mycosphaerella rabiei</name>
    <dbReference type="NCBI Taxonomy" id="5454"/>
    <lineage>
        <taxon>Eukaryota</taxon>
        <taxon>Fungi</taxon>
        <taxon>Dikarya</taxon>
        <taxon>Ascomycota</taxon>
        <taxon>Pezizomycotina</taxon>
        <taxon>Dothideomycetes</taxon>
        <taxon>Pleosporomycetidae</taxon>
        <taxon>Pleosporales</taxon>
        <taxon>Pleosporineae</taxon>
        <taxon>Didymellaceae</taxon>
        <taxon>Ascochyta</taxon>
    </lineage>
</organism>